<dbReference type="Proteomes" id="UP000035579">
    <property type="component" value="Chromosome"/>
</dbReference>
<organism evidence="2 3">
    <name type="scientific">Archangium gephyra</name>
    <dbReference type="NCBI Taxonomy" id="48"/>
    <lineage>
        <taxon>Bacteria</taxon>
        <taxon>Pseudomonadati</taxon>
        <taxon>Myxococcota</taxon>
        <taxon>Myxococcia</taxon>
        <taxon>Myxococcales</taxon>
        <taxon>Cystobacterineae</taxon>
        <taxon>Archangiaceae</taxon>
        <taxon>Archangium</taxon>
    </lineage>
</organism>
<dbReference type="KEGG" id="age:AA314_01191"/>
<feature type="compositionally biased region" description="Pro residues" evidence="1">
    <location>
        <begin position="9"/>
        <end position="24"/>
    </location>
</feature>
<protein>
    <submittedName>
        <fullName evidence="2">Uncharacterized protein</fullName>
    </submittedName>
</protein>
<accession>A0AAC8TB79</accession>
<evidence type="ECO:0000313" key="3">
    <source>
        <dbReference type="Proteomes" id="UP000035579"/>
    </source>
</evidence>
<feature type="region of interest" description="Disordered" evidence="1">
    <location>
        <begin position="1"/>
        <end position="45"/>
    </location>
</feature>
<gene>
    <name evidence="2" type="ORF">AA314_01191</name>
</gene>
<proteinExistence type="predicted"/>
<sequence>MHARGLTPNPHPANPPVPPTPRPPGEGRGEGIGAHGLRPGATCRTPPGICIRARVRIKPLPGFFLPPCNNQKNLDSMAPCR</sequence>
<dbReference type="EMBL" id="CP011509">
    <property type="protein sequence ID" value="AKI99564.1"/>
    <property type="molecule type" value="Genomic_DNA"/>
</dbReference>
<evidence type="ECO:0000313" key="2">
    <source>
        <dbReference type="EMBL" id="AKI99564.1"/>
    </source>
</evidence>
<dbReference type="AlphaFoldDB" id="A0AAC8TB79"/>
<name>A0AAC8TB79_9BACT</name>
<reference evidence="2 3" key="1">
    <citation type="submission" date="2015-05" db="EMBL/GenBank/DDBJ databases">
        <title>Genome assembly of Archangium gephyra DSM 2261.</title>
        <authorList>
            <person name="Sharma G."/>
            <person name="Subramanian S."/>
        </authorList>
    </citation>
    <scope>NUCLEOTIDE SEQUENCE [LARGE SCALE GENOMIC DNA]</scope>
    <source>
        <strain evidence="2 3">DSM 2261</strain>
    </source>
</reference>
<evidence type="ECO:0000256" key="1">
    <source>
        <dbReference type="SAM" id="MobiDB-lite"/>
    </source>
</evidence>